<dbReference type="HOGENOM" id="CLU_1325608_0_0_0"/>
<name>L0DPX9_SINAD</name>
<accession>L0DPX9</accession>
<feature type="compositionally biased region" description="Basic and acidic residues" evidence="1">
    <location>
        <begin position="93"/>
        <end position="105"/>
    </location>
</feature>
<evidence type="ECO:0000256" key="1">
    <source>
        <dbReference type="SAM" id="MobiDB-lite"/>
    </source>
</evidence>
<feature type="compositionally biased region" description="Basic and acidic residues" evidence="1">
    <location>
        <begin position="31"/>
        <end position="56"/>
    </location>
</feature>
<keyword evidence="3" id="KW-1185">Reference proteome</keyword>
<gene>
    <name evidence="2" type="ordered locus">Sinac_7270</name>
</gene>
<dbReference type="STRING" id="886293.Sinac_7270"/>
<protein>
    <submittedName>
        <fullName evidence="2">Uncharacterized protein</fullName>
    </submittedName>
</protein>
<proteinExistence type="predicted"/>
<dbReference type="Proteomes" id="UP000010798">
    <property type="component" value="Chromosome"/>
</dbReference>
<evidence type="ECO:0000313" key="3">
    <source>
        <dbReference type="Proteomes" id="UP000010798"/>
    </source>
</evidence>
<feature type="region of interest" description="Disordered" evidence="1">
    <location>
        <begin position="1"/>
        <end position="105"/>
    </location>
</feature>
<reference evidence="2 3" key="1">
    <citation type="submission" date="2012-02" db="EMBL/GenBank/DDBJ databases">
        <title>Complete sequence of chromosome of Singulisphaera acidiphila DSM 18658.</title>
        <authorList>
            <consortium name="US DOE Joint Genome Institute (JGI-PGF)"/>
            <person name="Lucas S."/>
            <person name="Copeland A."/>
            <person name="Lapidus A."/>
            <person name="Glavina del Rio T."/>
            <person name="Dalin E."/>
            <person name="Tice H."/>
            <person name="Bruce D."/>
            <person name="Goodwin L."/>
            <person name="Pitluck S."/>
            <person name="Peters L."/>
            <person name="Ovchinnikova G."/>
            <person name="Chertkov O."/>
            <person name="Kyrpides N."/>
            <person name="Mavromatis K."/>
            <person name="Ivanova N."/>
            <person name="Brettin T."/>
            <person name="Detter J.C."/>
            <person name="Han C."/>
            <person name="Larimer F."/>
            <person name="Land M."/>
            <person name="Hauser L."/>
            <person name="Markowitz V."/>
            <person name="Cheng J.-F."/>
            <person name="Hugenholtz P."/>
            <person name="Woyke T."/>
            <person name="Wu D."/>
            <person name="Tindall B."/>
            <person name="Pomrenke H."/>
            <person name="Brambilla E."/>
            <person name="Klenk H.-P."/>
            <person name="Eisen J.A."/>
        </authorList>
    </citation>
    <scope>NUCLEOTIDE SEQUENCE [LARGE SCALE GENOMIC DNA]</scope>
    <source>
        <strain evidence="3">ATCC BAA-1392 / DSM 18658 / VKM B-2454 / MOB10</strain>
    </source>
</reference>
<dbReference type="AlphaFoldDB" id="L0DPX9"/>
<evidence type="ECO:0000313" key="2">
    <source>
        <dbReference type="EMBL" id="AGA31312.1"/>
    </source>
</evidence>
<organism evidence="2 3">
    <name type="scientific">Singulisphaera acidiphila (strain ATCC BAA-1392 / DSM 18658 / VKM B-2454 / MOB10)</name>
    <dbReference type="NCBI Taxonomy" id="886293"/>
    <lineage>
        <taxon>Bacteria</taxon>
        <taxon>Pseudomonadati</taxon>
        <taxon>Planctomycetota</taxon>
        <taxon>Planctomycetia</taxon>
        <taxon>Isosphaerales</taxon>
        <taxon>Isosphaeraceae</taxon>
        <taxon>Singulisphaera</taxon>
    </lineage>
</organism>
<feature type="compositionally biased region" description="Polar residues" evidence="1">
    <location>
        <begin position="57"/>
        <end position="71"/>
    </location>
</feature>
<dbReference type="EMBL" id="CP003364">
    <property type="protein sequence ID" value="AGA31312.1"/>
    <property type="molecule type" value="Genomic_DNA"/>
</dbReference>
<dbReference type="KEGG" id="saci:Sinac_7270"/>
<sequence length="207" mass="21994">MPARSMPICKGIGHVAGRTPRGTGTDAEGGGSRHETDTSHRNLRARLGDFRLRRDPSTPTFSSQRPNSTTADRVGPARLRLPGVGRGTITEPDPDRRGAADGTATRDRLAHAADSATPFDLHATAAAIVATGCRPCSRGCRALFPLVRGGRCTECVGHCLARPPWRSHVDGSCSHGRGGFARHAESGSRHAFPLLPRTERFASGEFA</sequence>